<dbReference type="PRINTS" id="PR00081">
    <property type="entry name" value="GDHRDH"/>
</dbReference>
<accession>A0ABS5L0F5</accession>
<proteinExistence type="predicted"/>
<dbReference type="PANTHER" id="PTHR43157:SF31">
    <property type="entry name" value="PHOSPHATIDYLINOSITOL-GLYCAN BIOSYNTHESIS CLASS F PROTEIN"/>
    <property type="match status" value="1"/>
</dbReference>
<keyword evidence="3" id="KW-1185">Reference proteome</keyword>
<dbReference type="Proteomes" id="UP000730482">
    <property type="component" value="Unassembled WGS sequence"/>
</dbReference>
<evidence type="ECO:0000313" key="2">
    <source>
        <dbReference type="EMBL" id="MBS2551717.1"/>
    </source>
</evidence>
<protein>
    <submittedName>
        <fullName evidence="2">SDR family oxidoreductase</fullName>
    </submittedName>
</protein>
<name>A0ABS5L0F5_9ACTN</name>
<keyword evidence="1" id="KW-0560">Oxidoreductase</keyword>
<reference evidence="2 3" key="1">
    <citation type="submission" date="2020-02" db="EMBL/GenBank/DDBJ databases">
        <title>Acidophilic actinobacteria isolated from forest soil.</title>
        <authorList>
            <person name="Golinska P."/>
        </authorList>
    </citation>
    <scope>NUCLEOTIDE SEQUENCE [LARGE SCALE GENOMIC DNA]</scope>
    <source>
        <strain evidence="2 3">NL8</strain>
    </source>
</reference>
<dbReference type="Pfam" id="PF00106">
    <property type="entry name" value="adh_short"/>
    <property type="match status" value="1"/>
</dbReference>
<comment type="caution">
    <text evidence="2">The sequence shown here is derived from an EMBL/GenBank/DDBJ whole genome shotgun (WGS) entry which is preliminary data.</text>
</comment>
<evidence type="ECO:0000313" key="3">
    <source>
        <dbReference type="Proteomes" id="UP000730482"/>
    </source>
</evidence>
<dbReference type="NCBIfam" id="NF004513">
    <property type="entry name" value="PRK05854.1"/>
    <property type="match status" value="1"/>
</dbReference>
<dbReference type="Gene3D" id="3.40.50.720">
    <property type="entry name" value="NAD(P)-binding Rossmann-like Domain"/>
    <property type="match status" value="1"/>
</dbReference>
<dbReference type="RefSeq" id="WP_212016610.1">
    <property type="nucleotide sequence ID" value="NZ_JAAFYZ010000152.1"/>
</dbReference>
<dbReference type="InterPro" id="IPR002347">
    <property type="entry name" value="SDR_fam"/>
</dbReference>
<dbReference type="SUPFAM" id="SSF51735">
    <property type="entry name" value="NAD(P)-binding Rossmann-fold domains"/>
    <property type="match status" value="1"/>
</dbReference>
<dbReference type="InterPro" id="IPR036291">
    <property type="entry name" value="NAD(P)-bd_dom_sf"/>
</dbReference>
<organism evidence="2 3">
    <name type="scientific">Catenulispora pinistramenti</name>
    <dbReference type="NCBI Taxonomy" id="2705254"/>
    <lineage>
        <taxon>Bacteria</taxon>
        <taxon>Bacillati</taxon>
        <taxon>Actinomycetota</taxon>
        <taxon>Actinomycetes</taxon>
        <taxon>Catenulisporales</taxon>
        <taxon>Catenulisporaceae</taxon>
        <taxon>Catenulispora</taxon>
    </lineage>
</organism>
<dbReference type="NCBIfam" id="NF004846">
    <property type="entry name" value="PRK06197.1"/>
    <property type="match status" value="1"/>
</dbReference>
<dbReference type="PANTHER" id="PTHR43157">
    <property type="entry name" value="PHOSPHATIDYLINOSITOL-GLYCAN BIOSYNTHESIS CLASS F PROTEIN-RELATED"/>
    <property type="match status" value="1"/>
</dbReference>
<dbReference type="CDD" id="cd05327">
    <property type="entry name" value="retinol-DH_like_SDR_c_like"/>
    <property type="match status" value="1"/>
</dbReference>
<dbReference type="EMBL" id="JAAFYZ010000152">
    <property type="protein sequence ID" value="MBS2551717.1"/>
    <property type="molecule type" value="Genomic_DNA"/>
</dbReference>
<gene>
    <name evidence="2" type="ORF">KGQ19_33100</name>
</gene>
<evidence type="ECO:0000256" key="1">
    <source>
        <dbReference type="ARBA" id="ARBA00023002"/>
    </source>
</evidence>
<sequence>MSTKWTAEAIPTLSGRTFVVTGANSGLGLETTRLLTGHGAHVVMTARDRIKGEAAAARIGQDVPGASLELRILDLADLDSVRAFAAGLHDDKVGVDVLINNAGVMMTPPRKTKQGFEMQFGTNHLGHFALTGLLLDLLAERDDPRVVTVSSTLHKQGRMDFDDLMRTKRYQPTQAYAQSKLANLLFGLELQRRLSAAGSPVRSLMAHPGYSRTNLQFAGPTGLRKAAMYIANPLFAQSPTIGVLPQVRAAVAPDVVGGQYYGCPKLMENRGYPELVQPSRRAQDAEAAARLWTESEKLTGVEYSF</sequence>